<keyword evidence="2" id="KW-1185">Reference proteome</keyword>
<dbReference type="EMBL" id="JBHSXN010000001">
    <property type="protein sequence ID" value="MFC6951765.1"/>
    <property type="molecule type" value="Genomic_DNA"/>
</dbReference>
<sequence length="291" mass="32545">MFGHQEQVTVRELMTRNPDAAGAGASVADVHDWLVENGYTAAPLRREDPPYLYVTRDDLAVVREESPDDRVYEHADRIDLSNLLSPDLGFEDLVVELEAEPFYFVGWHGRVAGIVTRSDLNKPAAHAFLYTRIGELEMRLRDLVDAEANWQGTLSMLQREGAGKTSEYDAVIEEFESYADADLQLREIDYTTFWQLQQAAVECDAVVDCLGYDDGEAVADALTDVRDLRNQVAHYGNVVHHMGTELLDSGRNVHELEETYAEIAGMLDALTAWAADEGVDTTRRAHAPVED</sequence>
<comment type="caution">
    <text evidence="1">The sequence shown here is derived from an EMBL/GenBank/DDBJ whole genome shotgun (WGS) entry which is preliminary data.</text>
</comment>
<protein>
    <recommendedName>
        <fullName evidence="3">CBS domain-containing protein</fullName>
    </recommendedName>
</protein>
<evidence type="ECO:0000313" key="1">
    <source>
        <dbReference type="EMBL" id="MFC6951765.1"/>
    </source>
</evidence>
<organism evidence="1 2">
    <name type="scientific">Halorubellus litoreus</name>
    <dbReference type="NCBI Taxonomy" id="755308"/>
    <lineage>
        <taxon>Archaea</taxon>
        <taxon>Methanobacteriati</taxon>
        <taxon>Methanobacteriota</taxon>
        <taxon>Stenosarchaea group</taxon>
        <taxon>Halobacteria</taxon>
        <taxon>Halobacteriales</taxon>
        <taxon>Halorubellaceae</taxon>
        <taxon>Halorubellus</taxon>
    </lineage>
</organism>
<proteinExistence type="predicted"/>
<dbReference type="RefSeq" id="WP_336348780.1">
    <property type="nucleotide sequence ID" value="NZ_JAZAQL010000001.1"/>
</dbReference>
<name>A0ABD5V901_9EURY</name>
<dbReference type="InterPro" id="IPR046342">
    <property type="entry name" value="CBS_dom_sf"/>
</dbReference>
<gene>
    <name evidence="1" type="ORF">ACFQGB_02710</name>
</gene>
<accession>A0ABD5V901</accession>
<evidence type="ECO:0008006" key="3">
    <source>
        <dbReference type="Google" id="ProtNLM"/>
    </source>
</evidence>
<dbReference type="Proteomes" id="UP001596395">
    <property type="component" value="Unassembled WGS sequence"/>
</dbReference>
<dbReference type="AlphaFoldDB" id="A0ABD5V901"/>
<reference evidence="1 2" key="1">
    <citation type="journal article" date="2019" name="Int. J. Syst. Evol. Microbiol.">
        <title>The Global Catalogue of Microorganisms (GCM) 10K type strain sequencing project: providing services to taxonomists for standard genome sequencing and annotation.</title>
        <authorList>
            <consortium name="The Broad Institute Genomics Platform"/>
            <consortium name="The Broad Institute Genome Sequencing Center for Infectious Disease"/>
            <person name="Wu L."/>
            <person name="Ma J."/>
        </authorList>
    </citation>
    <scope>NUCLEOTIDE SEQUENCE [LARGE SCALE GENOMIC DNA]</scope>
    <source>
        <strain evidence="1 2">GX26</strain>
    </source>
</reference>
<evidence type="ECO:0000313" key="2">
    <source>
        <dbReference type="Proteomes" id="UP001596395"/>
    </source>
</evidence>
<dbReference type="SUPFAM" id="SSF54631">
    <property type="entry name" value="CBS-domain pair"/>
    <property type="match status" value="1"/>
</dbReference>